<name>T0ZA31_9ZZZZ</name>
<gene>
    <name evidence="4" type="ORF">B2A_15841</name>
</gene>
<accession>T0ZA31</accession>
<dbReference type="InterPro" id="IPR002123">
    <property type="entry name" value="Plipid/glycerol_acylTrfase"/>
</dbReference>
<dbReference type="PANTHER" id="PTHR10434">
    <property type="entry name" value="1-ACYL-SN-GLYCEROL-3-PHOSPHATE ACYLTRANSFERASE"/>
    <property type="match status" value="1"/>
</dbReference>
<feature type="non-terminal residue" evidence="4">
    <location>
        <position position="1"/>
    </location>
</feature>
<dbReference type="GO" id="GO:0003841">
    <property type="term" value="F:1-acylglycerol-3-phosphate O-acyltransferase activity"/>
    <property type="evidence" value="ECO:0007669"/>
    <property type="project" value="TreeGrafter"/>
</dbReference>
<reference evidence="4" key="1">
    <citation type="submission" date="2013-08" db="EMBL/GenBank/DDBJ databases">
        <authorList>
            <person name="Mendez C."/>
            <person name="Richter M."/>
            <person name="Ferrer M."/>
            <person name="Sanchez J."/>
        </authorList>
    </citation>
    <scope>NUCLEOTIDE SEQUENCE</scope>
</reference>
<keyword evidence="1 4" id="KW-0808">Transferase</keyword>
<evidence type="ECO:0000256" key="1">
    <source>
        <dbReference type="ARBA" id="ARBA00022679"/>
    </source>
</evidence>
<comment type="caution">
    <text evidence="4">The sequence shown here is derived from an EMBL/GenBank/DDBJ whole genome shotgun (WGS) entry which is preliminary data.</text>
</comment>
<evidence type="ECO:0000313" key="4">
    <source>
        <dbReference type="EMBL" id="EQD25984.1"/>
    </source>
</evidence>
<proteinExistence type="predicted"/>
<dbReference type="GO" id="GO:0006654">
    <property type="term" value="P:phosphatidic acid biosynthetic process"/>
    <property type="evidence" value="ECO:0007669"/>
    <property type="project" value="TreeGrafter"/>
</dbReference>
<dbReference type="Pfam" id="PF01553">
    <property type="entry name" value="Acyltransferase"/>
    <property type="match status" value="1"/>
</dbReference>
<dbReference type="AlphaFoldDB" id="T0ZA31"/>
<dbReference type="EMBL" id="AUZZ01011513">
    <property type="protein sequence ID" value="EQD25984.1"/>
    <property type="molecule type" value="Genomic_DNA"/>
</dbReference>
<dbReference type="PANTHER" id="PTHR10434:SF11">
    <property type="entry name" value="1-ACYL-SN-GLYCEROL-3-PHOSPHATE ACYLTRANSFERASE"/>
    <property type="match status" value="1"/>
</dbReference>
<dbReference type="CDD" id="cd07989">
    <property type="entry name" value="LPLAT_AGPAT-like"/>
    <property type="match status" value="1"/>
</dbReference>
<evidence type="ECO:0000256" key="2">
    <source>
        <dbReference type="ARBA" id="ARBA00023315"/>
    </source>
</evidence>
<organism evidence="4">
    <name type="scientific">mine drainage metagenome</name>
    <dbReference type="NCBI Taxonomy" id="410659"/>
    <lineage>
        <taxon>unclassified sequences</taxon>
        <taxon>metagenomes</taxon>
        <taxon>ecological metagenomes</taxon>
    </lineage>
</organism>
<protein>
    <submittedName>
        <fullName evidence="4">Phospholipid/glycerol acyltransferase domain protein</fullName>
    </submittedName>
</protein>
<evidence type="ECO:0000259" key="3">
    <source>
        <dbReference type="SMART" id="SM00563"/>
    </source>
</evidence>
<feature type="domain" description="Phospholipid/glycerol acyltransferase" evidence="3">
    <location>
        <begin position="1"/>
        <end position="107"/>
    </location>
</feature>
<sequence>SYLDGVVFTAALPPRFGFVIKREMAGVPLAGWFLHRIGSEFVERFDRKRGVADALRVLRNATNGHSLVFFPEGTFTAEPGLLKFHAGAFTTAARAGCPIVPAVVQGTRTALSPRGNLPRPVRIEVSILPPIPPPPGAPAHSAPLLRERARQAILTRLGEPDLTCFADSARPLHTERARSAPESSV</sequence>
<reference evidence="4" key="2">
    <citation type="journal article" date="2014" name="ISME J.">
        <title>Microbial stratification in low pH oxic and suboxic macroscopic growths along an acid mine drainage.</title>
        <authorList>
            <person name="Mendez-Garcia C."/>
            <person name="Mesa V."/>
            <person name="Sprenger R.R."/>
            <person name="Richter M."/>
            <person name="Diez M.S."/>
            <person name="Solano J."/>
            <person name="Bargiela R."/>
            <person name="Golyshina O.V."/>
            <person name="Manteca A."/>
            <person name="Ramos J.L."/>
            <person name="Gallego J.R."/>
            <person name="Llorente I."/>
            <person name="Martins Dos Santos V.A."/>
            <person name="Jensen O.N."/>
            <person name="Pelaez A.I."/>
            <person name="Sanchez J."/>
            <person name="Ferrer M."/>
        </authorList>
    </citation>
    <scope>NUCLEOTIDE SEQUENCE</scope>
</reference>
<dbReference type="SUPFAM" id="SSF69593">
    <property type="entry name" value="Glycerol-3-phosphate (1)-acyltransferase"/>
    <property type="match status" value="1"/>
</dbReference>
<dbReference type="SMART" id="SM00563">
    <property type="entry name" value="PlsC"/>
    <property type="match status" value="1"/>
</dbReference>
<keyword evidence="2 4" id="KW-0012">Acyltransferase</keyword>